<sequence>MKKTIIIVFFLLLGINTIHAQEWLTNFEEVQQIATKEDKYIILVFAGSDWCAPCIKLEKQVLNTQEFKSLAKEKYLLIKADFPRKKRNRLTQELQGQNKKLAEKYNKSGGFPMVVVLDSKGKKLGELGYKKSTPKEYFNSLNKMIKI</sequence>
<reference evidence="2 3" key="1">
    <citation type="journal article" date="2013" name="Int. J. Syst. Evol. Microbiol.">
        <title>Aquimarina gracilis sp. nov., isolated from the gut microflora of a mussel, Mytilus coruscus, and emended description of Aquimarina spongiae.</title>
        <authorList>
            <person name="Park S.C."/>
            <person name="Choe H.N."/>
            <person name="Baik K.S."/>
            <person name="Seong C.N."/>
        </authorList>
    </citation>
    <scope>NUCLEOTIDE SEQUENCE [LARGE SCALE GENOMIC DNA]</scope>
    <source>
        <strain evidence="2 3">PSC32</strain>
    </source>
</reference>
<evidence type="ECO:0000313" key="2">
    <source>
        <dbReference type="EMBL" id="MEB3346969.1"/>
    </source>
</evidence>
<protein>
    <submittedName>
        <fullName evidence="2">Thioredoxin family protein</fullName>
    </submittedName>
</protein>
<dbReference type="SUPFAM" id="SSF52833">
    <property type="entry name" value="Thioredoxin-like"/>
    <property type="match status" value="1"/>
</dbReference>
<accession>A0ABU5ZYK2</accession>
<feature type="chain" id="PRO_5045805034" evidence="1">
    <location>
        <begin position="21"/>
        <end position="147"/>
    </location>
</feature>
<organism evidence="2 3">
    <name type="scientific">Aquimarina gracilis</name>
    <dbReference type="NCBI Taxonomy" id="874422"/>
    <lineage>
        <taxon>Bacteria</taxon>
        <taxon>Pseudomonadati</taxon>
        <taxon>Bacteroidota</taxon>
        <taxon>Flavobacteriia</taxon>
        <taxon>Flavobacteriales</taxon>
        <taxon>Flavobacteriaceae</taxon>
        <taxon>Aquimarina</taxon>
    </lineage>
</organism>
<dbReference type="EMBL" id="JAYKLX010000007">
    <property type="protein sequence ID" value="MEB3346969.1"/>
    <property type="molecule type" value="Genomic_DNA"/>
</dbReference>
<gene>
    <name evidence="2" type="ORF">U6A24_15955</name>
</gene>
<evidence type="ECO:0000256" key="1">
    <source>
        <dbReference type="SAM" id="SignalP"/>
    </source>
</evidence>
<evidence type="ECO:0000313" key="3">
    <source>
        <dbReference type="Proteomes" id="UP001327027"/>
    </source>
</evidence>
<name>A0ABU5ZYK2_9FLAO</name>
<feature type="signal peptide" evidence="1">
    <location>
        <begin position="1"/>
        <end position="20"/>
    </location>
</feature>
<dbReference type="RefSeq" id="WP_324180991.1">
    <property type="nucleotide sequence ID" value="NZ_BAABAW010000020.1"/>
</dbReference>
<dbReference type="Pfam" id="PF13899">
    <property type="entry name" value="Thioredoxin_7"/>
    <property type="match status" value="1"/>
</dbReference>
<proteinExistence type="predicted"/>
<dbReference type="Proteomes" id="UP001327027">
    <property type="component" value="Unassembled WGS sequence"/>
</dbReference>
<comment type="caution">
    <text evidence="2">The sequence shown here is derived from an EMBL/GenBank/DDBJ whole genome shotgun (WGS) entry which is preliminary data.</text>
</comment>
<dbReference type="InterPro" id="IPR036249">
    <property type="entry name" value="Thioredoxin-like_sf"/>
</dbReference>
<dbReference type="Gene3D" id="3.40.30.10">
    <property type="entry name" value="Glutaredoxin"/>
    <property type="match status" value="1"/>
</dbReference>
<keyword evidence="1" id="KW-0732">Signal</keyword>
<keyword evidence="3" id="KW-1185">Reference proteome</keyword>